<dbReference type="OrthoDB" id="30840at2759"/>
<dbReference type="InterPro" id="IPR011057">
    <property type="entry name" value="Mss4-like_sf"/>
</dbReference>
<dbReference type="PANTHER" id="PTHR13276:SF0">
    <property type="entry name" value="GUANINE NUCLEOTIDE EXCHANGE FACTOR MSS4"/>
    <property type="match status" value="1"/>
</dbReference>
<reference evidence="4" key="1">
    <citation type="submission" date="2013-04" db="EMBL/GenBank/DDBJ databases">
        <authorList>
            <person name="Qu J."/>
            <person name="Murali S.C."/>
            <person name="Bandaranaike D."/>
            <person name="Bellair M."/>
            <person name="Blankenburg K."/>
            <person name="Chao H."/>
            <person name="Dinh H."/>
            <person name="Doddapaneni H."/>
            <person name="Downs B."/>
            <person name="Dugan-Rocha S."/>
            <person name="Elkadiri S."/>
            <person name="Gnanaolivu R.D."/>
            <person name="Hernandez B."/>
            <person name="Javaid M."/>
            <person name="Jayaseelan J.C."/>
            <person name="Lee S."/>
            <person name="Li M."/>
            <person name="Ming W."/>
            <person name="Munidasa M."/>
            <person name="Muniz J."/>
            <person name="Nguyen L."/>
            <person name="Ongeri F."/>
            <person name="Osuji N."/>
            <person name="Pu L.-L."/>
            <person name="Puazo M."/>
            <person name="Qu C."/>
            <person name="Quiroz J."/>
            <person name="Raj R."/>
            <person name="Weissenberger G."/>
            <person name="Xin Y."/>
            <person name="Zou X."/>
            <person name="Han Y."/>
            <person name="Richards S."/>
            <person name="Worley K."/>
            <person name="Muzny D."/>
            <person name="Gibbs R."/>
        </authorList>
    </citation>
    <scope>NUCLEOTIDE SEQUENCE</scope>
    <source>
        <strain evidence="4">Sampled in the wild</strain>
    </source>
</reference>
<name>A0A8K0P9M4_LADFU</name>
<dbReference type="GO" id="GO:0006892">
    <property type="term" value="P:post-Golgi vesicle-mediated transport"/>
    <property type="evidence" value="ECO:0007669"/>
    <property type="project" value="TreeGrafter"/>
</dbReference>
<dbReference type="GO" id="GO:0005829">
    <property type="term" value="C:cytosol"/>
    <property type="evidence" value="ECO:0007669"/>
    <property type="project" value="TreeGrafter"/>
</dbReference>
<accession>A0A8K0P9M4</accession>
<proteinExistence type="predicted"/>
<dbReference type="GO" id="GO:0016020">
    <property type="term" value="C:membrane"/>
    <property type="evidence" value="ECO:0007669"/>
    <property type="project" value="TreeGrafter"/>
</dbReference>
<comment type="caution">
    <text evidence="4">The sequence shown here is derived from an EMBL/GenBank/DDBJ whole genome shotgun (WGS) entry which is preliminary data.</text>
</comment>
<keyword evidence="3" id="KW-0653">Protein transport</keyword>
<dbReference type="GO" id="GO:0005085">
    <property type="term" value="F:guanyl-nucleotide exchange factor activity"/>
    <property type="evidence" value="ECO:0007669"/>
    <property type="project" value="UniProtKB-KW"/>
</dbReference>
<evidence type="ECO:0000256" key="2">
    <source>
        <dbReference type="ARBA" id="ARBA00022658"/>
    </source>
</evidence>
<dbReference type="SUPFAM" id="SSF51316">
    <property type="entry name" value="Mss4-like"/>
    <property type="match status" value="1"/>
</dbReference>
<evidence type="ECO:0000256" key="3">
    <source>
        <dbReference type="ARBA" id="ARBA00022927"/>
    </source>
</evidence>
<dbReference type="InterPro" id="IPR011323">
    <property type="entry name" value="Mss4/transl-control_tumour"/>
</dbReference>
<evidence type="ECO:0000313" key="4">
    <source>
        <dbReference type="EMBL" id="KAG8237048.1"/>
    </source>
</evidence>
<keyword evidence="2" id="KW-0344">Guanine-nucleotide releasing factor</keyword>
<dbReference type="Proteomes" id="UP000792457">
    <property type="component" value="Unassembled WGS sequence"/>
</dbReference>
<evidence type="ECO:0008006" key="6">
    <source>
        <dbReference type="Google" id="ProtNLM"/>
    </source>
</evidence>
<dbReference type="InterPro" id="IPR007515">
    <property type="entry name" value="Mss4"/>
</dbReference>
<keyword evidence="5" id="KW-1185">Reference proteome</keyword>
<dbReference type="Gene3D" id="2.170.150.10">
    <property type="entry name" value="Metal Binding Protein, Guanine Nucleotide Exchange Factor, Chain A"/>
    <property type="match status" value="1"/>
</dbReference>
<keyword evidence="1" id="KW-0813">Transport</keyword>
<dbReference type="FunFam" id="2.170.150.10:FF:000005">
    <property type="entry name" value="Guanine nucleotide exchange factor MSS4"/>
    <property type="match status" value="1"/>
</dbReference>
<dbReference type="GO" id="GO:0007264">
    <property type="term" value="P:small GTPase-mediated signal transduction"/>
    <property type="evidence" value="ECO:0007669"/>
    <property type="project" value="InterPro"/>
</dbReference>
<dbReference type="GO" id="GO:0015031">
    <property type="term" value="P:protein transport"/>
    <property type="evidence" value="ECO:0007669"/>
    <property type="project" value="UniProtKB-KW"/>
</dbReference>
<reference evidence="4" key="2">
    <citation type="submission" date="2017-10" db="EMBL/GenBank/DDBJ databases">
        <title>Ladona fulva Genome sequencing and assembly.</title>
        <authorList>
            <person name="Murali S."/>
            <person name="Richards S."/>
            <person name="Bandaranaike D."/>
            <person name="Bellair M."/>
            <person name="Blankenburg K."/>
            <person name="Chao H."/>
            <person name="Dinh H."/>
            <person name="Doddapaneni H."/>
            <person name="Dugan-Rocha S."/>
            <person name="Elkadiri S."/>
            <person name="Gnanaolivu R."/>
            <person name="Hernandez B."/>
            <person name="Skinner E."/>
            <person name="Javaid M."/>
            <person name="Lee S."/>
            <person name="Li M."/>
            <person name="Ming W."/>
            <person name="Munidasa M."/>
            <person name="Muniz J."/>
            <person name="Nguyen L."/>
            <person name="Hughes D."/>
            <person name="Osuji N."/>
            <person name="Pu L.-L."/>
            <person name="Puazo M."/>
            <person name="Qu C."/>
            <person name="Quiroz J."/>
            <person name="Raj R."/>
            <person name="Weissenberger G."/>
            <person name="Xin Y."/>
            <person name="Zou X."/>
            <person name="Han Y."/>
            <person name="Worley K."/>
            <person name="Muzny D."/>
            <person name="Gibbs R."/>
        </authorList>
    </citation>
    <scope>NUCLEOTIDE SEQUENCE</scope>
    <source>
        <strain evidence="4">Sampled in the wild</strain>
    </source>
</reference>
<dbReference type="Pfam" id="PF04421">
    <property type="entry name" value="Mss4"/>
    <property type="match status" value="1"/>
</dbReference>
<evidence type="ECO:0000313" key="5">
    <source>
        <dbReference type="Proteomes" id="UP000792457"/>
    </source>
</evidence>
<sequence>MFEKAIMSENHVSSSVEDLIEDGKNAKTVHCMHCPSKILSPKNGSYQKIEFLLPEPRQKKDLGEHNEDLKEELLSDFWVVEDMYRFENMGFSHSVGSVKYLACADCEIGPIGLYRTDTKCSYVAIARVKHS</sequence>
<organism evidence="4 5">
    <name type="scientific">Ladona fulva</name>
    <name type="common">Scarce chaser dragonfly</name>
    <name type="synonym">Libellula fulva</name>
    <dbReference type="NCBI Taxonomy" id="123851"/>
    <lineage>
        <taxon>Eukaryota</taxon>
        <taxon>Metazoa</taxon>
        <taxon>Ecdysozoa</taxon>
        <taxon>Arthropoda</taxon>
        <taxon>Hexapoda</taxon>
        <taxon>Insecta</taxon>
        <taxon>Pterygota</taxon>
        <taxon>Palaeoptera</taxon>
        <taxon>Odonata</taxon>
        <taxon>Epiprocta</taxon>
        <taxon>Anisoptera</taxon>
        <taxon>Libelluloidea</taxon>
        <taxon>Libellulidae</taxon>
        <taxon>Ladona</taxon>
    </lineage>
</organism>
<dbReference type="EMBL" id="KZ309118">
    <property type="protein sequence ID" value="KAG8237048.1"/>
    <property type="molecule type" value="Genomic_DNA"/>
</dbReference>
<evidence type="ECO:0000256" key="1">
    <source>
        <dbReference type="ARBA" id="ARBA00022448"/>
    </source>
</evidence>
<dbReference type="AlphaFoldDB" id="A0A8K0P9M4"/>
<gene>
    <name evidence="4" type="ORF">J437_LFUL016114</name>
</gene>
<dbReference type="PANTHER" id="PTHR13276">
    <property type="entry name" value="GUANINE NUCLEOTIDE EXCHANGE FACTOR MSS4"/>
    <property type="match status" value="1"/>
</dbReference>
<protein>
    <recommendedName>
        <fullName evidence="6">Guanine nucleotide exchange factor MSS4</fullName>
    </recommendedName>
</protein>
<dbReference type="PROSITE" id="PS51796">
    <property type="entry name" value="MSS4"/>
    <property type="match status" value="1"/>
</dbReference>
<dbReference type="GO" id="GO:0008270">
    <property type="term" value="F:zinc ion binding"/>
    <property type="evidence" value="ECO:0007669"/>
    <property type="project" value="TreeGrafter"/>
</dbReference>